<keyword evidence="11 15" id="KW-0496">Mitochondrion</keyword>
<evidence type="ECO:0000256" key="7">
    <source>
        <dbReference type="ARBA" id="ARBA00022792"/>
    </source>
</evidence>
<evidence type="ECO:0000256" key="10">
    <source>
        <dbReference type="ARBA" id="ARBA00023065"/>
    </source>
</evidence>
<dbReference type="Proteomes" id="UP000085678">
    <property type="component" value="Unplaced"/>
</dbReference>
<dbReference type="InParanoid" id="A0A1S3J715"/>
<evidence type="ECO:0000256" key="3">
    <source>
        <dbReference type="ARBA" id="ARBA00022448"/>
    </source>
</evidence>
<accession>A0A1S3J715</accession>
<feature type="transmembrane region" description="Helical" evidence="15">
    <location>
        <begin position="247"/>
        <end position="265"/>
    </location>
</feature>
<dbReference type="FunCoup" id="A0A1S3J715">
    <property type="interactions" value="1237"/>
</dbReference>
<dbReference type="OrthoDB" id="278338at2759"/>
<evidence type="ECO:0000259" key="16">
    <source>
        <dbReference type="Pfam" id="PF04678"/>
    </source>
</evidence>
<evidence type="ECO:0000256" key="5">
    <source>
        <dbReference type="ARBA" id="ARBA00022673"/>
    </source>
</evidence>
<evidence type="ECO:0000313" key="17">
    <source>
        <dbReference type="Proteomes" id="UP000085678"/>
    </source>
</evidence>
<dbReference type="InterPro" id="IPR039055">
    <property type="entry name" value="MCU_fam"/>
</dbReference>
<dbReference type="Pfam" id="PF04678">
    <property type="entry name" value="MCU"/>
    <property type="match status" value="1"/>
</dbReference>
<feature type="domain" description="Calcium uniporter protein C-terminal" evidence="16">
    <location>
        <begin position="99"/>
        <end position="301"/>
    </location>
</feature>
<reference evidence="18" key="1">
    <citation type="submission" date="2025-08" db="UniProtKB">
        <authorList>
            <consortium name="RefSeq"/>
        </authorList>
    </citation>
    <scope>IDENTIFICATION</scope>
    <source>
        <tissue evidence="18">Gonads</tissue>
    </source>
</reference>
<dbReference type="PANTHER" id="PTHR13462">
    <property type="entry name" value="CALCIUM UNIPORTER PROTEIN, MITOCHONDRIAL"/>
    <property type="match status" value="1"/>
</dbReference>
<evidence type="ECO:0000256" key="6">
    <source>
        <dbReference type="ARBA" id="ARBA00022692"/>
    </source>
</evidence>
<comment type="similarity">
    <text evidence="2 15">Belongs to the MCU (TC 1.A.77) family.</text>
</comment>
<proteinExistence type="inferred from homology"/>
<dbReference type="PANTHER" id="PTHR13462:SF10">
    <property type="entry name" value="CALCIUM UNIPORTER PROTEIN, MITOCHONDRIAL"/>
    <property type="match status" value="1"/>
</dbReference>
<dbReference type="GeneID" id="106170764"/>
<dbReference type="GO" id="GO:0036444">
    <property type="term" value="P:calcium import into the mitochondrion"/>
    <property type="evidence" value="ECO:0007669"/>
    <property type="project" value="TreeGrafter"/>
</dbReference>
<comment type="catalytic activity">
    <reaction evidence="14">
        <text>Ca(2+)(in) = Ca(2+)(out)</text>
        <dbReference type="Rhea" id="RHEA:29671"/>
        <dbReference type="ChEBI" id="CHEBI:29108"/>
    </reaction>
</comment>
<dbReference type="STRING" id="7574.A0A1S3J715"/>
<keyword evidence="12 15" id="KW-0472">Membrane</keyword>
<protein>
    <recommendedName>
        <fullName evidence="15">Calcium uniporter protein</fullName>
    </recommendedName>
</protein>
<evidence type="ECO:0000256" key="15">
    <source>
        <dbReference type="RuleBase" id="RU367035"/>
    </source>
</evidence>
<organism evidence="17 18">
    <name type="scientific">Lingula anatina</name>
    <name type="common">Brachiopod</name>
    <name type="synonym">Lingula unguis</name>
    <dbReference type="NCBI Taxonomy" id="7574"/>
    <lineage>
        <taxon>Eukaryota</taxon>
        <taxon>Metazoa</taxon>
        <taxon>Spiralia</taxon>
        <taxon>Lophotrochozoa</taxon>
        <taxon>Brachiopoda</taxon>
        <taxon>Linguliformea</taxon>
        <taxon>Lingulata</taxon>
        <taxon>Lingulida</taxon>
        <taxon>Linguloidea</taxon>
        <taxon>Lingulidae</taxon>
        <taxon>Lingula</taxon>
    </lineage>
</organism>
<dbReference type="GO" id="GO:1990246">
    <property type="term" value="C:uniplex complex"/>
    <property type="evidence" value="ECO:0007669"/>
    <property type="project" value="TreeGrafter"/>
</dbReference>
<gene>
    <name evidence="18" type="primary">LOC106170764</name>
</gene>
<evidence type="ECO:0000256" key="14">
    <source>
        <dbReference type="ARBA" id="ARBA00036634"/>
    </source>
</evidence>
<keyword evidence="5 15" id="KW-0107">Calcium channel</keyword>
<name>A0A1S3J715_LINAN</name>
<dbReference type="GO" id="GO:0005262">
    <property type="term" value="F:calcium channel activity"/>
    <property type="evidence" value="ECO:0007669"/>
    <property type="project" value="UniProtKB-UniRule"/>
</dbReference>
<comment type="subcellular location">
    <subcellularLocation>
        <location evidence="1 15">Mitochondrion inner membrane</location>
        <topology evidence="1 15">Multi-pass membrane protein</topology>
    </subcellularLocation>
</comment>
<comment type="domain">
    <text evidence="15">The selectivity filter, in which calcium ions are arranged in single file, is composed of two acidic rings separated by one helical turn along the central axis of the channel pore.</text>
</comment>
<dbReference type="InterPro" id="IPR006769">
    <property type="entry name" value="MCU_C"/>
</dbReference>
<keyword evidence="8 15" id="KW-0106">Calcium</keyword>
<evidence type="ECO:0000256" key="13">
    <source>
        <dbReference type="ARBA" id="ARBA00023303"/>
    </source>
</evidence>
<evidence type="ECO:0000256" key="4">
    <source>
        <dbReference type="ARBA" id="ARBA00022568"/>
    </source>
</evidence>
<dbReference type="AlphaFoldDB" id="A0A1S3J715"/>
<feature type="transmembrane region" description="Helical" evidence="15">
    <location>
        <begin position="216"/>
        <end position="235"/>
    </location>
</feature>
<keyword evidence="13 15" id="KW-0407">Ion channel</keyword>
<evidence type="ECO:0000256" key="9">
    <source>
        <dbReference type="ARBA" id="ARBA00022989"/>
    </source>
</evidence>
<sequence length="334" mass="38286">MVVTSALRLSRAVLSLNTSGVTAGFLSREVSFYGLASCILSQNNFSTRTALYKNDVNVVYEHGLPVISVPMPSRQELCRFPLKPVSSTVGDFIDAVQEEDGGIDRAALYTSDGTRIARATTIDVLMRSPFKLMINDLTYEVEPPELSDIPSEDLTKLADAKHLIAQLYSTLNIQDYQVQKEKELLQKLEDLKTEIQPLENMKLEIMARAESQTNRMSWGLLMYMGLQFGFLARLTWWEYSWDIIEPVTYFVTYGTAIVFYAYYVATKQEYNVGEMYNRQRLLSFHKDAGKKQFDVEKYNKLRKAILQAELDIERLRDPLQLQLPIPTLEAKREE</sequence>
<dbReference type="KEGG" id="lak:106170764"/>
<evidence type="ECO:0000256" key="11">
    <source>
        <dbReference type="ARBA" id="ARBA00023128"/>
    </source>
</evidence>
<evidence type="ECO:0000256" key="12">
    <source>
        <dbReference type="ARBA" id="ARBA00023136"/>
    </source>
</evidence>
<dbReference type="RefSeq" id="XP_013406207.1">
    <property type="nucleotide sequence ID" value="XM_013550753.1"/>
</dbReference>
<evidence type="ECO:0000256" key="1">
    <source>
        <dbReference type="ARBA" id="ARBA00004448"/>
    </source>
</evidence>
<comment type="function">
    <text evidence="15">Mitochondrial inner membrane calcium uniporter that mediates calcium uptake into mitochondria. Mitochondrial calcium homeostasis plays key roles in cellular physiology and regulates cell bioenergetics, cytoplasmic calcium signals and activation of cell death pathways.</text>
</comment>
<keyword evidence="10 15" id="KW-0406">Ion transport</keyword>
<dbReference type="GO" id="GO:0015292">
    <property type="term" value="F:uniporter activity"/>
    <property type="evidence" value="ECO:0007669"/>
    <property type="project" value="UniProtKB-UniRule"/>
</dbReference>
<keyword evidence="4 15" id="KW-0109">Calcium transport</keyword>
<keyword evidence="3 15" id="KW-0813">Transport</keyword>
<evidence type="ECO:0000313" key="18">
    <source>
        <dbReference type="RefSeq" id="XP_013406207.1"/>
    </source>
</evidence>
<keyword evidence="17" id="KW-1185">Reference proteome</keyword>
<evidence type="ECO:0000256" key="8">
    <source>
        <dbReference type="ARBA" id="ARBA00022837"/>
    </source>
</evidence>
<keyword evidence="9 15" id="KW-1133">Transmembrane helix</keyword>
<keyword evidence="7 15" id="KW-0999">Mitochondrion inner membrane</keyword>
<keyword evidence="6 15" id="KW-0812">Transmembrane</keyword>
<evidence type="ECO:0000256" key="2">
    <source>
        <dbReference type="ARBA" id="ARBA00005653"/>
    </source>
</evidence>
<dbReference type="GO" id="GO:0051560">
    <property type="term" value="P:mitochondrial calcium ion homeostasis"/>
    <property type="evidence" value="ECO:0007669"/>
    <property type="project" value="UniProtKB-UniRule"/>
</dbReference>